<dbReference type="Proteomes" id="UP000066737">
    <property type="component" value="Chromosome I"/>
</dbReference>
<reference evidence="2" key="1">
    <citation type="journal article" date="2016" name="Environ. Microbiol.">
        <title>The complete genome of a viable archaeum isolated from 123-million-year-old rock salt.</title>
        <authorList>
            <person name="Jaakkola S.T."/>
            <person name="Pfeiffer F."/>
            <person name="Ravantti J.J."/>
            <person name="Guo Q."/>
            <person name="Liu Y."/>
            <person name="Chen X."/>
            <person name="Ma H."/>
            <person name="Yang C."/>
            <person name="Oksanen H.M."/>
            <person name="Bamford D.H."/>
        </authorList>
    </citation>
    <scope>NUCLEOTIDE SEQUENCE</scope>
    <source>
        <strain evidence="2">JI20-1</strain>
    </source>
</reference>
<gene>
    <name evidence="1" type="ORF">HHUB_1215</name>
</gene>
<dbReference type="EMBL" id="LN831302">
    <property type="protein sequence ID" value="CQH46343.1"/>
    <property type="molecule type" value="Genomic_DNA"/>
</dbReference>
<keyword evidence="2" id="KW-1185">Reference proteome</keyword>
<evidence type="ECO:0000313" key="2">
    <source>
        <dbReference type="Proteomes" id="UP000066737"/>
    </source>
</evidence>
<dbReference type="STRING" id="1407499.HHUB_1215"/>
<evidence type="ECO:0000313" key="1">
    <source>
        <dbReference type="EMBL" id="CQH46343.1"/>
    </source>
</evidence>
<protein>
    <recommendedName>
        <fullName evidence="3">CopG domain protein</fullName>
    </recommendedName>
</protein>
<proteinExistence type="predicted"/>
<accession>A0A0U5CV11</accession>
<organism evidence="1 2">
    <name type="scientific">Halobacterium hubeiense</name>
    <dbReference type="NCBI Taxonomy" id="1407499"/>
    <lineage>
        <taxon>Archaea</taxon>
        <taxon>Methanobacteriati</taxon>
        <taxon>Methanobacteriota</taxon>
        <taxon>Stenosarchaea group</taxon>
        <taxon>Halobacteria</taxon>
        <taxon>Halobacteriales</taxon>
        <taxon>Halobacteriaceae</taxon>
        <taxon>Halobacterium</taxon>
    </lineage>
</organism>
<sequence length="120" mass="13651">MMFTSYTRQRLSELAHTVHIMSSEKKRVQFRAPHRLIDRADALADVLGEDRTDILVTALREYLQEAAHDDALTQEIAAAYYDNEISFEQLKALVGAEEAANLRVLKQQLDDDFLDEVADA</sequence>
<dbReference type="KEGG" id="hhb:Hhub_1215"/>
<evidence type="ECO:0008006" key="3">
    <source>
        <dbReference type="Google" id="ProtNLM"/>
    </source>
</evidence>
<dbReference type="AlphaFoldDB" id="A0A0U5CV11"/>
<name>A0A0U5CV11_9EURY</name>